<feature type="domain" description="RmlD-like substrate binding" evidence="1">
    <location>
        <begin position="2"/>
        <end position="280"/>
    </location>
</feature>
<dbReference type="AlphaFoldDB" id="A0A9D1FX51"/>
<dbReference type="InterPro" id="IPR029903">
    <property type="entry name" value="RmlD-like-bd"/>
</dbReference>
<dbReference type="InterPro" id="IPR036291">
    <property type="entry name" value="NAD(P)-bd_dom_sf"/>
</dbReference>
<evidence type="ECO:0000313" key="2">
    <source>
        <dbReference type="EMBL" id="HIS83066.1"/>
    </source>
</evidence>
<dbReference type="EMBL" id="DVJO01000122">
    <property type="protein sequence ID" value="HIS83066.1"/>
    <property type="molecule type" value="Genomic_DNA"/>
</dbReference>
<evidence type="ECO:0000259" key="1">
    <source>
        <dbReference type="Pfam" id="PF04321"/>
    </source>
</evidence>
<dbReference type="Gene3D" id="3.90.25.10">
    <property type="entry name" value="UDP-galactose 4-epimerase, domain 1"/>
    <property type="match status" value="1"/>
</dbReference>
<gene>
    <name evidence="2" type="ORF">IAD41_05615</name>
</gene>
<proteinExistence type="predicted"/>
<reference evidence="2" key="2">
    <citation type="journal article" date="2021" name="PeerJ">
        <title>Extensive microbial diversity within the chicken gut microbiome revealed by metagenomics and culture.</title>
        <authorList>
            <person name="Gilroy R."/>
            <person name="Ravi A."/>
            <person name="Getino M."/>
            <person name="Pursley I."/>
            <person name="Horton D.L."/>
            <person name="Alikhan N.F."/>
            <person name="Baker D."/>
            <person name="Gharbi K."/>
            <person name="Hall N."/>
            <person name="Watson M."/>
            <person name="Adriaenssens E.M."/>
            <person name="Foster-Nyarko E."/>
            <person name="Jarju S."/>
            <person name="Secka A."/>
            <person name="Antonio M."/>
            <person name="Oren A."/>
            <person name="Chaudhuri R.R."/>
            <person name="La Ragione R."/>
            <person name="Hildebrand F."/>
            <person name="Pallen M.J."/>
        </authorList>
    </citation>
    <scope>NUCLEOTIDE SEQUENCE</scope>
    <source>
        <strain evidence="2">CHK152-2994</strain>
    </source>
</reference>
<dbReference type="Pfam" id="PF04321">
    <property type="entry name" value="RmlD_sub_bind"/>
    <property type="match status" value="1"/>
</dbReference>
<protein>
    <submittedName>
        <fullName evidence="2">Sugar nucleotide-binding protein</fullName>
    </submittedName>
</protein>
<sequence length="297" mass="33849">MGGSGFLGRYVIKNILNLTSEKVIGTYTKNLPQVKDNRLQWLKFDAQQADDIQRLNTISDNNSKVIYLASYSSPDFCEKNQKSSWDLNVTALANFVNTYTKAKCLYYASTDVVYGESFQHTKFKENANLNPVNIYGVQKALAERIIMAKNYNVFRLPLMMGPSLIEGKKHFFDKIYESLDTANPIDMFVDSYRSILSFNQCAKLLINLIEIYGSADKKIINFASDQAISKYELALKIAEKYGFEKNLIKPISIKDSEGIFVAKRAKITEMDNSLLKSLLKLQSINLDFDKIDKEVLR</sequence>
<dbReference type="PANTHER" id="PTHR43242">
    <property type="entry name" value="NAD(P)-BINDING ROSSMANN-FOLD SUPERFAMILY PROTEIN"/>
    <property type="match status" value="1"/>
</dbReference>
<dbReference type="SUPFAM" id="SSF51735">
    <property type="entry name" value="NAD(P)-binding Rossmann-fold domains"/>
    <property type="match status" value="1"/>
</dbReference>
<evidence type="ECO:0000313" key="3">
    <source>
        <dbReference type="Proteomes" id="UP000824139"/>
    </source>
</evidence>
<accession>A0A9D1FX51</accession>
<name>A0A9D1FX51_9BACT</name>
<reference evidence="2" key="1">
    <citation type="submission" date="2020-10" db="EMBL/GenBank/DDBJ databases">
        <authorList>
            <person name="Gilroy R."/>
        </authorList>
    </citation>
    <scope>NUCLEOTIDE SEQUENCE</scope>
    <source>
        <strain evidence="2">CHK152-2994</strain>
    </source>
</reference>
<organism evidence="2 3">
    <name type="scientific">Candidatus Scatenecus faecavium</name>
    <dbReference type="NCBI Taxonomy" id="2840915"/>
    <lineage>
        <taxon>Bacteria</taxon>
        <taxon>Candidatus Scatenecus</taxon>
    </lineage>
</organism>
<dbReference type="PANTHER" id="PTHR43242:SF1">
    <property type="entry name" value="NAD(P)-BINDING ROSSMANN-FOLD SUPERFAMILY PROTEIN"/>
    <property type="match status" value="1"/>
</dbReference>
<comment type="caution">
    <text evidence="2">The sequence shown here is derived from an EMBL/GenBank/DDBJ whole genome shotgun (WGS) entry which is preliminary data.</text>
</comment>
<dbReference type="Gene3D" id="3.40.50.720">
    <property type="entry name" value="NAD(P)-binding Rossmann-like Domain"/>
    <property type="match status" value="1"/>
</dbReference>
<dbReference type="Proteomes" id="UP000824139">
    <property type="component" value="Unassembled WGS sequence"/>
</dbReference>